<reference evidence="1" key="1">
    <citation type="submission" date="2023-07" db="EMBL/GenBank/DDBJ databases">
        <title>A collection of bacterial strains from the Burkholderia cepacia Research Laboratory and Repository.</title>
        <authorList>
            <person name="Lipuma J."/>
            <person name="Spilker T."/>
            <person name="Caverly L."/>
        </authorList>
    </citation>
    <scope>NUCLEOTIDE SEQUENCE</scope>
    <source>
        <strain evidence="1">AU44268</strain>
    </source>
</reference>
<protein>
    <submittedName>
        <fullName evidence="1">Uncharacterized protein</fullName>
    </submittedName>
</protein>
<proteinExistence type="predicted"/>
<accession>A0AAW7TDH9</accession>
<comment type="caution">
    <text evidence="1">The sequence shown here is derived from an EMBL/GenBank/DDBJ whole genome shotgun (WGS) entry which is preliminary data.</text>
</comment>
<dbReference type="Proteomes" id="UP001171620">
    <property type="component" value="Unassembled WGS sequence"/>
</dbReference>
<dbReference type="RefSeq" id="WP_134206856.1">
    <property type="nucleotide sequence ID" value="NZ_CADESV010000013.1"/>
</dbReference>
<gene>
    <name evidence="1" type="ORF">QZM33_33435</name>
</gene>
<organism evidence="1 2">
    <name type="scientific">Burkholderia vietnamiensis</name>
    <dbReference type="NCBI Taxonomy" id="60552"/>
    <lineage>
        <taxon>Bacteria</taxon>
        <taxon>Pseudomonadati</taxon>
        <taxon>Pseudomonadota</taxon>
        <taxon>Betaproteobacteria</taxon>
        <taxon>Burkholderiales</taxon>
        <taxon>Burkholderiaceae</taxon>
        <taxon>Burkholderia</taxon>
        <taxon>Burkholderia cepacia complex</taxon>
    </lineage>
</organism>
<dbReference type="EMBL" id="JAUJRV010000058">
    <property type="protein sequence ID" value="MDN7799829.1"/>
    <property type="molecule type" value="Genomic_DNA"/>
</dbReference>
<dbReference type="AlphaFoldDB" id="A0AAW7TDH9"/>
<name>A0AAW7TDH9_BURVI</name>
<evidence type="ECO:0000313" key="1">
    <source>
        <dbReference type="EMBL" id="MDN7799829.1"/>
    </source>
</evidence>
<evidence type="ECO:0000313" key="2">
    <source>
        <dbReference type="Proteomes" id="UP001171620"/>
    </source>
</evidence>
<sequence length="117" mass="12953">MCFSEIARANDAARQAGGAVPIGECGRRVRRVFFSGAALAARVCFYVRFGQRRFVSRTNVRREAKCVGRWAIVMRMNRFISGRLRTAMVDMYSMNSVGHFGFAAVACGDQPVVPALI</sequence>